<evidence type="ECO:0000259" key="6">
    <source>
        <dbReference type="Pfam" id="PF00476"/>
    </source>
</evidence>
<evidence type="ECO:0000259" key="7">
    <source>
        <dbReference type="Pfam" id="PF01612"/>
    </source>
</evidence>
<dbReference type="SUPFAM" id="SSF56672">
    <property type="entry name" value="DNA/RNA polymerases"/>
    <property type="match status" value="1"/>
</dbReference>
<comment type="catalytic activity">
    <reaction evidence="5">
        <text>DNA(n) + a 2'-deoxyribonucleoside 5'-triphosphate = DNA(n+1) + diphosphate</text>
        <dbReference type="Rhea" id="RHEA:22508"/>
        <dbReference type="Rhea" id="RHEA-COMP:17339"/>
        <dbReference type="Rhea" id="RHEA-COMP:17340"/>
        <dbReference type="ChEBI" id="CHEBI:33019"/>
        <dbReference type="ChEBI" id="CHEBI:61560"/>
        <dbReference type="ChEBI" id="CHEBI:173112"/>
        <dbReference type="EC" id="2.7.7.7"/>
    </reaction>
</comment>
<comment type="caution">
    <text evidence="9">The sequence shown here is derived from an EMBL/GenBank/DDBJ whole genome shotgun (WGS) entry which is preliminary data.</text>
</comment>
<dbReference type="Gene3D" id="3.30.420.10">
    <property type="entry name" value="Ribonuclease H-like superfamily/Ribonuclease H"/>
    <property type="match status" value="1"/>
</dbReference>
<dbReference type="Pfam" id="PF01612">
    <property type="entry name" value="DNA_pol_A_exo1"/>
    <property type="match status" value="1"/>
</dbReference>
<dbReference type="Pfam" id="PF00476">
    <property type="entry name" value="DNA_pol_A"/>
    <property type="match status" value="1"/>
</dbReference>
<evidence type="ECO:0000256" key="3">
    <source>
        <dbReference type="ARBA" id="ARBA00020311"/>
    </source>
</evidence>
<dbReference type="EC" id="2.7.7.7" evidence="2"/>
<dbReference type="Gene3D" id="3.40.470.10">
    <property type="entry name" value="Uracil-DNA glycosylase-like domain"/>
    <property type="match status" value="1"/>
</dbReference>
<dbReference type="GO" id="GO:0003677">
    <property type="term" value="F:DNA binding"/>
    <property type="evidence" value="ECO:0007669"/>
    <property type="project" value="InterPro"/>
</dbReference>
<feature type="domain" description="DNA-directed DNA polymerase family A palm" evidence="6">
    <location>
        <begin position="537"/>
        <end position="662"/>
    </location>
</feature>
<dbReference type="Proteomes" id="UP000522333">
    <property type="component" value="Unassembled WGS sequence"/>
</dbReference>
<dbReference type="GO" id="GO:0006302">
    <property type="term" value="P:double-strand break repair"/>
    <property type="evidence" value="ECO:0007669"/>
    <property type="project" value="TreeGrafter"/>
</dbReference>
<sequence>MAAAHFQKPDVLFVGGYPLETDVKNGAFMGKNSSLLRKLIQTMQSKRSPGDQLLIDYAYACQCSPAYDYEKKKFQISAEEIKRCSRYLRERIDRTLPAVIVAMGADALRALEFKGNQRDMRGGIYHFTRGDGARVPVVATYHVVEVAKSPGLVPTFQKDLEKAFTLARDGMTDAEMDISTPTTVGAILEALDGVLKVAAARKKETGRPLGLSVDTETTSLTPHVREDRVIAVSMSWARNTGLAYPFEHRAVPFTADESAAIRKKTEEVLSSPDVALIYANAKFDIQWLKYHYGLDVGPLRYDVMLAEHVLDEDKKGEYSLKDITRDRFPSMGKYEEELKAHLQEVWGAKDAGVDELLAEHKRRSDKAVVDWWVGLDRERRLSLLSDWVTEGYLALADTTGLHEVKRRKFRGEMVIPKKYQQAVAKLLANVPQEELPEEARIPAPEIPDDLRVHSYEDADIGILLRYAAIDALTTRMICEAQNGDFVRDIVRVRNMEASLGRKVPALTCRQAMDRITIPLCECIAHMEYHGVRLDREKAKSYRDILVEKIAEAKDVMFTEVGRKFNPSSSAPDLGKILFNEMKLPVLKSTDSGAPSTDAETIKELSDRFDLPFLGSLLVYRKLDKCLHTYINNWLDMSRYDGRIHAKFNQIGTATYRLSSSNPLPC</sequence>
<dbReference type="InterPro" id="IPR002562">
    <property type="entry name" value="3'-5'_exonuclease_dom"/>
</dbReference>
<evidence type="ECO:0000256" key="4">
    <source>
        <dbReference type="ARBA" id="ARBA00022705"/>
    </source>
</evidence>
<comment type="similarity">
    <text evidence="1">Belongs to the DNA polymerase type-A family.</text>
</comment>
<dbReference type="EMBL" id="JABAFY010000049">
    <property type="protein sequence ID" value="NME52908.1"/>
    <property type="molecule type" value="Genomic_DNA"/>
</dbReference>
<dbReference type="InterPro" id="IPR012337">
    <property type="entry name" value="RNaseH-like_sf"/>
</dbReference>
<dbReference type="InterPro" id="IPR036895">
    <property type="entry name" value="Uracil-DNA_glycosylase-like_sf"/>
</dbReference>
<protein>
    <recommendedName>
        <fullName evidence="3">DNA polymerase I</fullName>
        <ecNumber evidence="2">2.7.7.7</ecNumber>
    </recommendedName>
</protein>
<dbReference type="PANTHER" id="PTHR10133:SF27">
    <property type="entry name" value="DNA POLYMERASE NU"/>
    <property type="match status" value="1"/>
</dbReference>
<dbReference type="AlphaFoldDB" id="A0A848CF16"/>
<evidence type="ECO:0000313" key="9">
    <source>
        <dbReference type="EMBL" id="NME52908.1"/>
    </source>
</evidence>
<dbReference type="GO" id="GO:0003887">
    <property type="term" value="F:DNA-directed DNA polymerase activity"/>
    <property type="evidence" value="ECO:0007669"/>
    <property type="project" value="UniProtKB-EC"/>
</dbReference>
<dbReference type="InterPro" id="IPR043502">
    <property type="entry name" value="DNA/RNA_pol_sf"/>
</dbReference>
<proteinExistence type="inferred from homology"/>
<evidence type="ECO:0000256" key="2">
    <source>
        <dbReference type="ARBA" id="ARBA00012417"/>
    </source>
</evidence>
<feature type="domain" description="Uracil-DNA glycosylase-like" evidence="8">
    <location>
        <begin position="8"/>
        <end position="146"/>
    </location>
</feature>
<dbReference type="InterPro" id="IPR036397">
    <property type="entry name" value="RNaseH_sf"/>
</dbReference>
<organism evidence="9 10">
    <name type="scientific">Desulfovibrio piger</name>
    <dbReference type="NCBI Taxonomy" id="901"/>
    <lineage>
        <taxon>Bacteria</taxon>
        <taxon>Pseudomonadati</taxon>
        <taxon>Thermodesulfobacteriota</taxon>
        <taxon>Desulfovibrionia</taxon>
        <taxon>Desulfovibrionales</taxon>
        <taxon>Desulfovibrionaceae</taxon>
        <taxon>Desulfovibrio</taxon>
    </lineage>
</organism>
<name>A0A848CF16_9BACT</name>
<feature type="domain" description="3'-5' exonuclease" evidence="7">
    <location>
        <begin position="210"/>
        <end position="325"/>
    </location>
</feature>
<dbReference type="InterPro" id="IPR001098">
    <property type="entry name" value="DNA-dir_DNA_pol_A_palm_dom"/>
</dbReference>
<dbReference type="SUPFAM" id="SSF52141">
    <property type="entry name" value="Uracil-DNA glycosylase-like"/>
    <property type="match status" value="1"/>
</dbReference>
<accession>A0A848CF16</accession>
<evidence type="ECO:0000256" key="5">
    <source>
        <dbReference type="ARBA" id="ARBA00049244"/>
    </source>
</evidence>
<gene>
    <name evidence="9" type="ORF">HF854_10360</name>
</gene>
<evidence type="ECO:0000256" key="1">
    <source>
        <dbReference type="ARBA" id="ARBA00007705"/>
    </source>
</evidence>
<evidence type="ECO:0000313" key="10">
    <source>
        <dbReference type="Proteomes" id="UP000522333"/>
    </source>
</evidence>
<dbReference type="SUPFAM" id="SSF53098">
    <property type="entry name" value="Ribonuclease H-like"/>
    <property type="match status" value="1"/>
</dbReference>
<evidence type="ECO:0000259" key="8">
    <source>
        <dbReference type="Pfam" id="PF03167"/>
    </source>
</evidence>
<dbReference type="GO" id="GO:0008408">
    <property type="term" value="F:3'-5' exonuclease activity"/>
    <property type="evidence" value="ECO:0007669"/>
    <property type="project" value="InterPro"/>
</dbReference>
<dbReference type="GO" id="GO:0006261">
    <property type="term" value="P:DNA-templated DNA replication"/>
    <property type="evidence" value="ECO:0007669"/>
    <property type="project" value="InterPro"/>
</dbReference>
<dbReference type="Pfam" id="PF03167">
    <property type="entry name" value="UDG"/>
    <property type="match status" value="1"/>
</dbReference>
<dbReference type="InterPro" id="IPR002298">
    <property type="entry name" value="DNA_polymerase_A"/>
</dbReference>
<reference evidence="9 10" key="1">
    <citation type="submission" date="2020-04" db="EMBL/GenBank/DDBJ databases">
        <authorList>
            <person name="Hitch T.C.A."/>
            <person name="Wylensek D."/>
            <person name="Clavel T."/>
        </authorList>
    </citation>
    <scope>NUCLEOTIDE SEQUENCE [LARGE SCALE GENOMIC DNA]</scope>
    <source>
        <strain evidence="9 10">PG-251-APC-1</strain>
    </source>
</reference>
<dbReference type="PANTHER" id="PTHR10133">
    <property type="entry name" value="DNA POLYMERASE I"/>
    <property type="match status" value="1"/>
</dbReference>
<dbReference type="Gene3D" id="1.20.1060.10">
    <property type="entry name" value="Taq DNA Polymerase, Chain T, domain 4"/>
    <property type="match status" value="1"/>
</dbReference>
<keyword evidence="4" id="KW-0235">DNA replication</keyword>
<dbReference type="InterPro" id="IPR005122">
    <property type="entry name" value="Uracil-DNA_glycosylase-like"/>
</dbReference>